<dbReference type="Proteomes" id="UP001295794">
    <property type="component" value="Unassembled WGS sequence"/>
</dbReference>
<reference evidence="1" key="1">
    <citation type="submission" date="2023-11" db="EMBL/GenBank/DDBJ databases">
        <authorList>
            <person name="De Vega J J."/>
            <person name="De Vega J J."/>
        </authorList>
    </citation>
    <scope>NUCLEOTIDE SEQUENCE</scope>
</reference>
<name>A0AAD2H4I3_9AGAR</name>
<keyword evidence="2" id="KW-1185">Reference proteome</keyword>
<protein>
    <submittedName>
        <fullName evidence="1">Uncharacterized protein</fullName>
    </submittedName>
</protein>
<accession>A0AAD2H4I3</accession>
<evidence type="ECO:0000313" key="1">
    <source>
        <dbReference type="EMBL" id="CAK5268560.1"/>
    </source>
</evidence>
<comment type="caution">
    <text evidence="1">The sequence shown here is derived from an EMBL/GenBank/DDBJ whole genome shotgun (WGS) entry which is preliminary data.</text>
</comment>
<sequence>MLRCCWRPILQLGRPSHARRNLVQGRGTLTSLAKLHAFLSPANLTSAEPVTYAPKDLCKLYLDVKALPPRSQGHPLTLHELQELIVLFGSLSIPSPQPKTTYIHTIAPSLPSAPFRTYWHLVLELWDQYVLRDNRRARSGTVEYWVMRAHLAYMEAEPNSSDEHASHAVSRYTYIRNSPDPNVHLPYFSIMLEHHRSALSRTVKQLCRYLSQNPAPDRRVVELVWALALGRYGALPPAAEGHIFSMISTRLTRLSGSLSLSQTTYQNPVTVGQLCEAFIGAIFGVSQPSLPTDIADRATCEVQGAFDASVSISSRRKHLMLLALYASAKSLGNNEIPAHPKDEEDESRCVLWCTSLPLAILERIPTEAVPSNAVRQLWQMWKGAGLLLPPAIHITTVSSFLRLATKTRDLPLVNACRNHCITLAIWSEEQSDVQSIGMFVDYALALVATRASVSWAQVFSVLPESDALRKQVAETLIGCLLPHHVDSVRDLHEFLQQEGIELPAASVLRFQLEMAKHADTTGVAIQGLAQLSPEHQQSVLHTILRTLRRQHQTRMESSLALQLGTALISSFDVPNFTPEEPSLLHALLVLAASQQGPRAVKLVRIQRDRNLSSLSMRYMLRMMRVLTRYHPSAAISLLDVIEHLPPVDRIEFRRKLVLRLAQRGAHALARRIYDSGDSVGGREALARLDGFRVNVRWRRSRAAVRAVLRIVAARRSHWKEAVGTLCRLGALGAASVVARRAANVGMDLEARTWMGNTILNAALHMWPSEQNDELYRHLQARSARLAHTVGFVGDRVTMNIMLKAILHRNSLMTGPHIRELFDHVVRSGYPAADRWRRENNVPFGSKPSRVVGSETLDSVQPSSAIVFERHVRPLYRSFIKALHLRGDHFGARTIIGILDDEQHDVLARRREQR</sequence>
<proteinExistence type="predicted"/>
<dbReference type="EMBL" id="CAVNYO010000138">
    <property type="protein sequence ID" value="CAK5268560.1"/>
    <property type="molecule type" value="Genomic_DNA"/>
</dbReference>
<gene>
    <name evidence="1" type="ORF">MYCIT1_LOCUS11826</name>
</gene>
<dbReference type="AlphaFoldDB" id="A0AAD2H4I3"/>
<organism evidence="1 2">
    <name type="scientific">Mycena citricolor</name>
    <dbReference type="NCBI Taxonomy" id="2018698"/>
    <lineage>
        <taxon>Eukaryota</taxon>
        <taxon>Fungi</taxon>
        <taxon>Dikarya</taxon>
        <taxon>Basidiomycota</taxon>
        <taxon>Agaricomycotina</taxon>
        <taxon>Agaricomycetes</taxon>
        <taxon>Agaricomycetidae</taxon>
        <taxon>Agaricales</taxon>
        <taxon>Marasmiineae</taxon>
        <taxon>Mycenaceae</taxon>
        <taxon>Mycena</taxon>
    </lineage>
</organism>
<evidence type="ECO:0000313" key="2">
    <source>
        <dbReference type="Proteomes" id="UP001295794"/>
    </source>
</evidence>